<evidence type="ECO:0000313" key="2">
    <source>
        <dbReference type="Proteomes" id="UP000321157"/>
    </source>
</evidence>
<protein>
    <submittedName>
        <fullName evidence="1">Uncharacterized protein</fullName>
    </submittedName>
</protein>
<sequence length="223" mass="25661">MWRSRKDPAGYASFLFKDEVEIDTPQGAIVEIDLGYDESNAARVFTGNVSRPDQERIIAKDSMTKLLQTKVTQSFLQATPQDMIRFGLKLAGIETYSIASQAFSPKDQVVANLNVHDMIRQRINPYWNIDFAPYFDARDIFVWQPLARPKEMFLFQYGENILEMLADGEIGMFRTVFVPGLDHSQYITISHPRANGIALVETVHHFIQDDKLRSEIYYKLESE</sequence>
<comment type="caution">
    <text evidence="1">The sequence shown here is derived from an EMBL/GenBank/DDBJ whole genome shotgun (WGS) entry which is preliminary data.</text>
</comment>
<dbReference type="Proteomes" id="UP000321157">
    <property type="component" value="Unassembled WGS sequence"/>
</dbReference>
<reference evidence="1 2" key="1">
    <citation type="submission" date="2019-07" db="EMBL/GenBank/DDBJ databases">
        <title>Whole genome shotgun sequence of Aneurinibacillus danicus NBRC 102444.</title>
        <authorList>
            <person name="Hosoyama A."/>
            <person name="Uohara A."/>
            <person name="Ohji S."/>
            <person name="Ichikawa N."/>
        </authorList>
    </citation>
    <scope>NUCLEOTIDE SEQUENCE [LARGE SCALE GENOMIC DNA]</scope>
    <source>
        <strain evidence="1 2">NBRC 102444</strain>
    </source>
</reference>
<dbReference type="AlphaFoldDB" id="A0A511V6T4"/>
<name>A0A511V6T4_9BACL</name>
<evidence type="ECO:0000313" key="1">
    <source>
        <dbReference type="EMBL" id="GEN33861.1"/>
    </source>
</evidence>
<organism evidence="1 2">
    <name type="scientific">Aneurinibacillus danicus</name>
    <dbReference type="NCBI Taxonomy" id="267746"/>
    <lineage>
        <taxon>Bacteria</taxon>
        <taxon>Bacillati</taxon>
        <taxon>Bacillota</taxon>
        <taxon>Bacilli</taxon>
        <taxon>Bacillales</taxon>
        <taxon>Paenibacillaceae</taxon>
        <taxon>Aneurinibacillus group</taxon>
        <taxon>Aneurinibacillus</taxon>
    </lineage>
</organism>
<proteinExistence type="predicted"/>
<keyword evidence="2" id="KW-1185">Reference proteome</keyword>
<dbReference type="EMBL" id="BJXX01000056">
    <property type="protein sequence ID" value="GEN33861.1"/>
    <property type="molecule type" value="Genomic_DNA"/>
</dbReference>
<accession>A0A511V6T4</accession>
<gene>
    <name evidence="1" type="ORF">ADA01nite_13210</name>
</gene>